<dbReference type="EMBL" id="JACLAN010000017">
    <property type="protein sequence ID" value="MBC8674427.1"/>
    <property type="molecule type" value="Genomic_DNA"/>
</dbReference>
<protein>
    <submittedName>
        <fullName evidence="2">Uncharacterized protein</fullName>
    </submittedName>
</protein>
<feature type="compositionally biased region" description="Low complexity" evidence="1">
    <location>
        <begin position="252"/>
        <end position="269"/>
    </location>
</feature>
<dbReference type="AlphaFoldDB" id="A0A926FPC0"/>
<dbReference type="SUPFAM" id="SSF53756">
    <property type="entry name" value="UDP-Glycosyltransferase/glycogen phosphorylase"/>
    <property type="match status" value="1"/>
</dbReference>
<feature type="region of interest" description="Disordered" evidence="1">
    <location>
        <begin position="1"/>
        <end position="48"/>
    </location>
</feature>
<comment type="caution">
    <text evidence="2">The sequence shown here is derived from an EMBL/GenBank/DDBJ whole genome shotgun (WGS) entry which is preliminary data.</text>
</comment>
<reference evidence="2" key="1">
    <citation type="submission" date="2020-07" db="EMBL/GenBank/DDBJ databases">
        <title>Carbapenem Resistant Aeromonas hydrophila Carrying blacphA7 Isolated from Two Solid Organ Transplant Patients.</title>
        <authorList>
            <person name="Hilt E."/>
            <person name="Fitzwater S.P."/>
            <person name="Ward K."/>
            <person name="De St Maurice A."/>
            <person name="Chandrasekaran S."/>
            <person name="Garner O.B."/>
            <person name="Yang S."/>
        </authorList>
    </citation>
    <scope>NUCLEOTIDE SEQUENCE</scope>
    <source>
        <strain evidence="2">B-1</strain>
    </source>
</reference>
<gene>
    <name evidence="2" type="ORF">H2136_22240</name>
</gene>
<dbReference type="Gene3D" id="3.40.50.2000">
    <property type="entry name" value="Glycogen Phosphorylase B"/>
    <property type="match status" value="1"/>
</dbReference>
<feature type="region of interest" description="Disordered" evidence="1">
    <location>
        <begin position="230"/>
        <end position="269"/>
    </location>
</feature>
<organism evidence="2">
    <name type="scientific">Aeromonas hydrophila</name>
    <dbReference type="NCBI Taxonomy" id="644"/>
    <lineage>
        <taxon>Bacteria</taxon>
        <taxon>Pseudomonadati</taxon>
        <taxon>Pseudomonadota</taxon>
        <taxon>Gammaproteobacteria</taxon>
        <taxon>Aeromonadales</taxon>
        <taxon>Aeromonadaceae</taxon>
        <taxon>Aeromonas</taxon>
    </lineage>
</organism>
<proteinExistence type="predicted"/>
<evidence type="ECO:0000313" key="2">
    <source>
        <dbReference type="EMBL" id="MBC8674427.1"/>
    </source>
</evidence>
<evidence type="ECO:0000256" key="1">
    <source>
        <dbReference type="SAM" id="MobiDB-lite"/>
    </source>
</evidence>
<feature type="compositionally biased region" description="Low complexity" evidence="1">
    <location>
        <begin position="30"/>
        <end position="43"/>
    </location>
</feature>
<accession>A0A926FPC0</accession>
<sequence>MHGATTYEHHQRCPSPLRRPAPLLDRRAGAGRPRLARASRPPAGKQPASRRILVIRSTCRIGNNLFLLPFCKRCAAPTPCRDRAGVQRRSAAPFPPICNCSAFIRSSCRANGCWPLSVLWRLRRQHYDRVYVPFASSTDHLIAGWVKAREKLGFDDAKGDALFPSPLTPNQHCHYAHQPLQLLGMHGHLADQIELGSLLHSASPRLLALRHDYPARPLIGFFHRGPQGQGALSAPVATTARGSAPPLPQRPADPARGSRRSPAPARGRAGVLASLSELARFAGGLPLRQR</sequence>
<name>A0A926FPC0_AERHY</name>